<dbReference type="InterPro" id="IPR052530">
    <property type="entry name" value="NAD(P)H_nitroreductase"/>
</dbReference>
<reference evidence="2" key="1">
    <citation type="journal article" date="2019" name="Int. J. Syst. Evol. Microbiol.">
        <title>The Global Catalogue of Microorganisms (GCM) 10K type strain sequencing project: providing services to taxonomists for standard genome sequencing and annotation.</title>
        <authorList>
            <consortium name="The Broad Institute Genomics Platform"/>
            <consortium name="The Broad Institute Genome Sequencing Center for Infectious Disease"/>
            <person name="Wu L."/>
            <person name="Ma J."/>
        </authorList>
    </citation>
    <scope>NUCLEOTIDE SEQUENCE [LARGE SCALE GENOMIC DNA]</scope>
    <source>
        <strain evidence="2">CCUG 49571</strain>
    </source>
</reference>
<dbReference type="SUPFAM" id="SSF55469">
    <property type="entry name" value="FMN-dependent nitroreductase-like"/>
    <property type="match status" value="1"/>
</dbReference>
<evidence type="ECO:0008006" key="3">
    <source>
        <dbReference type="Google" id="ProtNLM"/>
    </source>
</evidence>
<gene>
    <name evidence="1" type="ORF">ACFO3S_16765</name>
</gene>
<accession>A0ABV9FIF7</accession>
<protein>
    <recommendedName>
        <fullName evidence="3">Nitroreductase</fullName>
    </recommendedName>
</protein>
<dbReference type="RefSeq" id="WP_378098561.1">
    <property type="nucleotide sequence ID" value="NZ_JBHSEP010000012.1"/>
</dbReference>
<organism evidence="1 2">
    <name type="scientific">Cohnella hongkongensis</name>
    <dbReference type="NCBI Taxonomy" id="178337"/>
    <lineage>
        <taxon>Bacteria</taxon>
        <taxon>Bacillati</taxon>
        <taxon>Bacillota</taxon>
        <taxon>Bacilli</taxon>
        <taxon>Bacillales</taxon>
        <taxon>Paenibacillaceae</taxon>
        <taxon>Cohnella</taxon>
    </lineage>
</organism>
<evidence type="ECO:0000313" key="1">
    <source>
        <dbReference type="EMBL" id="MFC4599909.1"/>
    </source>
</evidence>
<comment type="caution">
    <text evidence="1">The sequence shown here is derived from an EMBL/GenBank/DDBJ whole genome shotgun (WGS) entry which is preliminary data.</text>
</comment>
<sequence length="164" mass="18150">MSVIARLEKICRAPRLQPAAVEAAAVLELLETAVWAPNDGLREPWRFLFVDGERRKSALPRHREGPAHLVVIAKAAGDPHKQEEDLAAVYCLVQNLKLLAGEQGLAVHVHIEDWMYDPGLCQSLGIRANERIAAVLDIGYADVQGEAAKTEEEPPYPRLRVGEF</sequence>
<keyword evidence="2" id="KW-1185">Reference proteome</keyword>
<dbReference type="Proteomes" id="UP001596028">
    <property type="component" value="Unassembled WGS sequence"/>
</dbReference>
<dbReference type="InterPro" id="IPR000415">
    <property type="entry name" value="Nitroreductase-like"/>
</dbReference>
<proteinExistence type="predicted"/>
<dbReference type="PANTHER" id="PTHR43821:SF1">
    <property type="entry name" value="NAD(P)H NITROREDUCTASE YDJA-RELATED"/>
    <property type="match status" value="1"/>
</dbReference>
<dbReference type="EMBL" id="JBHSEP010000012">
    <property type="protein sequence ID" value="MFC4599909.1"/>
    <property type="molecule type" value="Genomic_DNA"/>
</dbReference>
<evidence type="ECO:0000313" key="2">
    <source>
        <dbReference type="Proteomes" id="UP001596028"/>
    </source>
</evidence>
<dbReference type="Gene3D" id="3.40.109.10">
    <property type="entry name" value="NADH Oxidase"/>
    <property type="match status" value="1"/>
</dbReference>
<name>A0ABV9FIF7_9BACL</name>
<dbReference type="PANTHER" id="PTHR43821">
    <property type="entry name" value="NAD(P)H NITROREDUCTASE YDJA-RELATED"/>
    <property type="match status" value="1"/>
</dbReference>